<gene>
    <name evidence="2" type="ORF">HETIRDRAFT_472060</name>
</gene>
<feature type="compositionally biased region" description="Basic and acidic residues" evidence="1">
    <location>
        <begin position="140"/>
        <end position="158"/>
    </location>
</feature>
<proteinExistence type="predicted"/>
<name>W4KD32_HETIT</name>
<protein>
    <submittedName>
        <fullName evidence="2">Uncharacterized protein</fullName>
    </submittedName>
</protein>
<keyword evidence="3" id="KW-1185">Reference proteome</keyword>
<evidence type="ECO:0000313" key="3">
    <source>
        <dbReference type="Proteomes" id="UP000030671"/>
    </source>
</evidence>
<evidence type="ECO:0000313" key="2">
    <source>
        <dbReference type="EMBL" id="ETW83762.1"/>
    </source>
</evidence>
<feature type="compositionally biased region" description="Acidic residues" evidence="1">
    <location>
        <begin position="159"/>
        <end position="169"/>
    </location>
</feature>
<dbReference type="KEGG" id="hir:HETIRDRAFT_472060"/>
<feature type="region of interest" description="Disordered" evidence="1">
    <location>
        <begin position="269"/>
        <end position="712"/>
    </location>
</feature>
<dbReference type="GeneID" id="20677434"/>
<feature type="compositionally biased region" description="Polar residues" evidence="1">
    <location>
        <begin position="225"/>
        <end position="236"/>
    </location>
</feature>
<dbReference type="eggNOG" id="ENOG502SQ6Z">
    <property type="taxonomic scope" value="Eukaryota"/>
</dbReference>
<feature type="region of interest" description="Disordered" evidence="1">
    <location>
        <begin position="120"/>
        <end position="253"/>
    </location>
</feature>
<dbReference type="RefSeq" id="XP_009543512.1">
    <property type="nucleotide sequence ID" value="XM_009545217.1"/>
</dbReference>
<feature type="compositionally biased region" description="Polar residues" evidence="1">
    <location>
        <begin position="540"/>
        <end position="562"/>
    </location>
</feature>
<feature type="compositionally biased region" description="Low complexity" evidence="1">
    <location>
        <begin position="450"/>
        <end position="469"/>
    </location>
</feature>
<dbReference type="Proteomes" id="UP000030671">
    <property type="component" value="Unassembled WGS sequence"/>
</dbReference>
<organism evidence="2 3">
    <name type="scientific">Heterobasidion irregulare (strain TC 32-1)</name>
    <dbReference type="NCBI Taxonomy" id="747525"/>
    <lineage>
        <taxon>Eukaryota</taxon>
        <taxon>Fungi</taxon>
        <taxon>Dikarya</taxon>
        <taxon>Basidiomycota</taxon>
        <taxon>Agaricomycotina</taxon>
        <taxon>Agaricomycetes</taxon>
        <taxon>Russulales</taxon>
        <taxon>Bondarzewiaceae</taxon>
        <taxon>Heterobasidion</taxon>
        <taxon>Heterobasidion annosum species complex</taxon>
    </lineage>
</organism>
<evidence type="ECO:0000256" key="1">
    <source>
        <dbReference type="SAM" id="MobiDB-lite"/>
    </source>
</evidence>
<dbReference type="EMBL" id="KI925456">
    <property type="protein sequence ID" value="ETW83762.1"/>
    <property type="molecule type" value="Genomic_DNA"/>
</dbReference>
<dbReference type="AlphaFoldDB" id="W4KD32"/>
<sequence>MRRALQAALDQLDASRTRALHAERIALEMTQRVREASDARSSALRDGATAREELGMYKVQLANAQSEIDRAQGMLRDQERLRYDAEAAAARARDTARRLKQDRLVQLALEDGRATGYREGLRAGQRIGMMDAQSEEPDDERGRMRAPRDRMARQRDYFDQDEDEDEDEEGIRVRPVFPDRREREPPITRSPQVQPLPVSPPQRPSSIPQSLIPGPAGATPAPVRRSTSQASMTPSNILPFPTRDTMPTPARAPHVPVPNVLEQIPEVVNTESSPHGSRAHTIYIEPDDDRPIAGARDADESYAAYRSSGLGGYQGSSARVYVPPPPPEMVFDDEPYEPEQRSPGNNSLERQRIADALRYGNTQAGPQLRRMAAEEAMTSPPRRGPPPLHRPPVARIPEPLAPATYTRPDSNGHRRSQSSFAQGFSRPSFYDGQYSHDGGNGHRRASSSGPSVAPSITVVSPSASASTPSRSLHTTQDAKNYLSPNRPPSQLPRVSPSPRSVSSPLPNGPPRGGGNIYADPRVAAGGAGQGAPVLPPQAGYSQSAAYTPSNPTRYGGASSSPRTVPRPLASSHSGSERRRSSSRRPSIYAEAAPTASQQVPQQQQKQPPLQYYSRPSSAVSPPSRADALPVPPPNVSPYPAPSISPHPARGATLDGYAQPSGSPTPSQAPLPIPDPSAHWSPSPYMRRRDGRASASDVSLPGRPGSPYSHYNPANVADIATLASASAERLVPA</sequence>
<feature type="compositionally biased region" description="Low complexity" evidence="1">
    <location>
        <begin position="491"/>
        <end position="505"/>
    </location>
</feature>
<feature type="compositionally biased region" description="Low complexity" evidence="1">
    <location>
        <begin position="530"/>
        <end position="539"/>
    </location>
</feature>
<dbReference type="OrthoDB" id="3268221at2759"/>
<dbReference type="InParanoid" id="W4KD32"/>
<feature type="compositionally biased region" description="Basic and acidic residues" evidence="1">
    <location>
        <begin position="177"/>
        <end position="186"/>
    </location>
</feature>
<dbReference type="HOGENOM" id="CLU_378570_0_0_1"/>
<feature type="compositionally biased region" description="Low complexity" evidence="1">
    <location>
        <begin position="204"/>
        <end position="213"/>
    </location>
</feature>
<feature type="compositionally biased region" description="Pro residues" evidence="1">
    <location>
        <begin position="629"/>
        <end position="644"/>
    </location>
</feature>
<reference evidence="2 3" key="1">
    <citation type="journal article" date="2012" name="New Phytol.">
        <title>Insight into trade-off between wood decay and parasitism from the genome of a fungal forest pathogen.</title>
        <authorList>
            <person name="Olson A."/>
            <person name="Aerts A."/>
            <person name="Asiegbu F."/>
            <person name="Belbahri L."/>
            <person name="Bouzid O."/>
            <person name="Broberg A."/>
            <person name="Canback B."/>
            <person name="Coutinho P.M."/>
            <person name="Cullen D."/>
            <person name="Dalman K."/>
            <person name="Deflorio G."/>
            <person name="van Diepen L.T."/>
            <person name="Dunand C."/>
            <person name="Duplessis S."/>
            <person name="Durling M."/>
            <person name="Gonthier P."/>
            <person name="Grimwood J."/>
            <person name="Fossdal C.G."/>
            <person name="Hansson D."/>
            <person name="Henrissat B."/>
            <person name="Hietala A."/>
            <person name="Himmelstrand K."/>
            <person name="Hoffmeister D."/>
            <person name="Hogberg N."/>
            <person name="James T.Y."/>
            <person name="Karlsson M."/>
            <person name="Kohler A."/>
            <person name="Kues U."/>
            <person name="Lee Y.H."/>
            <person name="Lin Y.C."/>
            <person name="Lind M."/>
            <person name="Lindquist E."/>
            <person name="Lombard V."/>
            <person name="Lucas S."/>
            <person name="Lunden K."/>
            <person name="Morin E."/>
            <person name="Murat C."/>
            <person name="Park J."/>
            <person name="Raffaello T."/>
            <person name="Rouze P."/>
            <person name="Salamov A."/>
            <person name="Schmutz J."/>
            <person name="Solheim H."/>
            <person name="Stahlberg J."/>
            <person name="Velez H."/>
            <person name="de Vries R.P."/>
            <person name="Wiebenga A."/>
            <person name="Woodward S."/>
            <person name="Yakovlev I."/>
            <person name="Garbelotto M."/>
            <person name="Martin F."/>
            <person name="Grigoriev I.V."/>
            <person name="Stenlid J."/>
        </authorList>
    </citation>
    <scope>NUCLEOTIDE SEQUENCE [LARGE SCALE GENOMIC DNA]</scope>
    <source>
        <strain evidence="2 3">TC 32-1</strain>
    </source>
</reference>
<accession>W4KD32</accession>
<feature type="compositionally biased region" description="Low complexity" evidence="1">
    <location>
        <begin position="597"/>
        <end position="625"/>
    </location>
</feature>